<keyword evidence="4" id="KW-0175">Coiled coil</keyword>
<dbReference type="Pfam" id="PF01920">
    <property type="entry name" value="Prefoldin_2"/>
    <property type="match status" value="1"/>
</dbReference>
<keyword evidence="3" id="KW-0143">Chaperone</keyword>
<dbReference type="InterPro" id="IPR009053">
    <property type="entry name" value="Prefoldin"/>
</dbReference>
<evidence type="ECO:0000256" key="2">
    <source>
        <dbReference type="ARBA" id="ARBA00011695"/>
    </source>
</evidence>
<sequence>MSKTVDMELKKAFAELQIKMMDTKQKLKIQDIQVDSFKKNKHHTQLTLSEIKKLPVDTNSYESVGRMFIKTPQPEVVVNLEKKIKAYEDKIKDIETNKNYLERNLKESENNLREMVQQKMATS</sequence>
<evidence type="ECO:0000256" key="1">
    <source>
        <dbReference type="ARBA" id="ARBA00008045"/>
    </source>
</evidence>
<dbReference type="EMBL" id="HBUF01232324">
    <property type="protein sequence ID" value="CAG6673878.1"/>
    <property type="molecule type" value="Transcribed_RNA"/>
</dbReference>
<dbReference type="Gene3D" id="1.10.287.370">
    <property type="match status" value="1"/>
</dbReference>
<dbReference type="CDD" id="cd23164">
    <property type="entry name" value="Prefoldin_1"/>
    <property type="match status" value="1"/>
</dbReference>
<dbReference type="EMBL" id="HBUF01566890">
    <property type="protein sequence ID" value="CAG6764872.1"/>
    <property type="molecule type" value="Transcribed_RNA"/>
</dbReference>
<dbReference type="EMBL" id="HBUF01566891">
    <property type="protein sequence ID" value="CAG6764874.1"/>
    <property type="molecule type" value="Transcribed_RNA"/>
</dbReference>
<dbReference type="GO" id="GO:0051082">
    <property type="term" value="F:unfolded protein binding"/>
    <property type="evidence" value="ECO:0007669"/>
    <property type="project" value="InterPro"/>
</dbReference>
<proteinExistence type="inferred from homology"/>
<name>A0A8D8UVB9_9HEMI</name>
<dbReference type="AlphaFoldDB" id="A0A8D8UVB9"/>
<accession>A0A8D8UVB9</accession>
<feature type="coiled-coil region" evidence="4">
    <location>
        <begin position="77"/>
        <end position="118"/>
    </location>
</feature>
<dbReference type="EMBL" id="HBUF01349764">
    <property type="protein sequence ID" value="CAG6712808.1"/>
    <property type="molecule type" value="Transcribed_RNA"/>
</dbReference>
<dbReference type="EMBL" id="HBUF01232323">
    <property type="protein sequence ID" value="CAG6673877.1"/>
    <property type="molecule type" value="Transcribed_RNA"/>
</dbReference>
<evidence type="ECO:0000256" key="4">
    <source>
        <dbReference type="SAM" id="Coils"/>
    </source>
</evidence>
<evidence type="ECO:0000313" key="5">
    <source>
        <dbReference type="EMBL" id="CAG6712808.1"/>
    </source>
</evidence>
<comment type="subunit">
    <text evidence="2">Heterohexamer of two PFD-alpha type and four PFD-beta type subunits.</text>
</comment>
<dbReference type="EMBL" id="HBUF01349762">
    <property type="protein sequence ID" value="CAG6712804.1"/>
    <property type="molecule type" value="Transcribed_RNA"/>
</dbReference>
<organism evidence="5">
    <name type="scientific">Cacopsylla melanoneura</name>
    <dbReference type="NCBI Taxonomy" id="428564"/>
    <lineage>
        <taxon>Eukaryota</taxon>
        <taxon>Metazoa</taxon>
        <taxon>Ecdysozoa</taxon>
        <taxon>Arthropoda</taxon>
        <taxon>Hexapoda</taxon>
        <taxon>Insecta</taxon>
        <taxon>Pterygota</taxon>
        <taxon>Neoptera</taxon>
        <taxon>Paraneoptera</taxon>
        <taxon>Hemiptera</taxon>
        <taxon>Sternorrhyncha</taxon>
        <taxon>Psylloidea</taxon>
        <taxon>Psyllidae</taxon>
        <taxon>Psyllinae</taxon>
        <taxon>Cacopsylla</taxon>
    </lineage>
</organism>
<evidence type="ECO:0000256" key="3">
    <source>
        <dbReference type="ARBA" id="ARBA00023186"/>
    </source>
</evidence>
<dbReference type="GO" id="GO:0016272">
    <property type="term" value="C:prefoldin complex"/>
    <property type="evidence" value="ECO:0007669"/>
    <property type="project" value="InterPro"/>
</dbReference>
<comment type="similarity">
    <text evidence="1">Belongs to the prefoldin subunit beta family.</text>
</comment>
<dbReference type="PANTHER" id="PTHR20903">
    <property type="entry name" value="PREFOLDIN SUBUNIT 1-RELATED"/>
    <property type="match status" value="1"/>
</dbReference>
<dbReference type="SUPFAM" id="SSF46579">
    <property type="entry name" value="Prefoldin"/>
    <property type="match status" value="1"/>
</dbReference>
<dbReference type="InterPro" id="IPR002777">
    <property type="entry name" value="PFD_beta-like"/>
</dbReference>
<dbReference type="GO" id="GO:0044183">
    <property type="term" value="F:protein folding chaperone"/>
    <property type="evidence" value="ECO:0007669"/>
    <property type="project" value="TreeGrafter"/>
</dbReference>
<dbReference type="GO" id="GO:0005737">
    <property type="term" value="C:cytoplasm"/>
    <property type="evidence" value="ECO:0007669"/>
    <property type="project" value="TreeGrafter"/>
</dbReference>
<dbReference type="EMBL" id="HBUF01349763">
    <property type="protein sequence ID" value="CAG6712806.1"/>
    <property type="molecule type" value="Transcribed_RNA"/>
</dbReference>
<dbReference type="PANTHER" id="PTHR20903:SF0">
    <property type="entry name" value="PREFOLDIN SUBUNIT 1"/>
    <property type="match status" value="1"/>
</dbReference>
<reference evidence="5" key="1">
    <citation type="submission" date="2021-05" db="EMBL/GenBank/DDBJ databases">
        <authorList>
            <person name="Alioto T."/>
            <person name="Alioto T."/>
            <person name="Gomez Garrido J."/>
        </authorList>
    </citation>
    <scope>NUCLEOTIDE SEQUENCE</scope>
</reference>
<protein>
    <submittedName>
        <fullName evidence="5">Prefoldin subunit 1</fullName>
    </submittedName>
</protein>